<gene>
    <name evidence="12" type="ORF">HG543_28115</name>
</gene>
<keyword evidence="5" id="KW-0805">Transcription regulation</keyword>
<name>A0A848LM02_9BACT</name>
<dbReference type="Pfam" id="PF00486">
    <property type="entry name" value="Trans_reg_C"/>
    <property type="match status" value="1"/>
</dbReference>
<keyword evidence="7" id="KW-0804">Transcription</keyword>
<dbReference type="SMART" id="SM00448">
    <property type="entry name" value="REC"/>
    <property type="match status" value="1"/>
</dbReference>
<reference evidence="12 13" key="1">
    <citation type="submission" date="2020-04" db="EMBL/GenBank/DDBJ databases">
        <title>Draft genome of Pyxidicoccus fallax type strain.</title>
        <authorList>
            <person name="Whitworth D.E."/>
        </authorList>
    </citation>
    <scope>NUCLEOTIDE SEQUENCE [LARGE SCALE GENOMIC DNA]</scope>
    <source>
        <strain evidence="12 13">DSM 14698</strain>
    </source>
</reference>
<dbReference type="PROSITE" id="PS50110">
    <property type="entry name" value="RESPONSE_REGULATORY"/>
    <property type="match status" value="1"/>
</dbReference>
<dbReference type="InterPro" id="IPR001867">
    <property type="entry name" value="OmpR/PhoB-type_DNA-bd"/>
</dbReference>
<dbReference type="Gene3D" id="3.40.50.2300">
    <property type="match status" value="1"/>
</dbReference>
<dbReference type="PROSITE" id="PS51755">
    <property type="entry name" value="OMPR_PHOB"/>
    <property type="match status" value="1"/>
</dbReference>
<feature type="domain" description="OmpR/PhoB-type" evidence="11">
    <location>
        <begin position="125"/>
        <end position="220"/>
    </location>
</feature>
<dbReference type="CDD" id="cd00383">
    <property type="entry name" value="trans_reg_C"/>
    <property type="match status" value="1"/>
</dbReference>
<keyword evidence="3 8" id="KW-0597">Phosphoprotein</keyword>
<organism evidence="12 13">
    <name type="scientific">Pyxidicoccus fallax</name>
    <dbReference type="NCBI Taxonomy" id="394095"/>
    <lineage>
        <taxon>Bacteria</taxon>
        <taxon>Pseudomonadati</taxon>
        <taxon>Myxococcota</taxon>
        <taxon>Myxococcia</taxon>
        <taxon>Myxococcales</taxon>
        <taxon>Cystobacterineae</taxon>
        <taxon>Myxococcaceae</taxon>
        <taxon>Pyxidicoccus</taxon>
    </lineage>
</organism>
<accession>A0A848LM02</accession>
<dbReference type="InterPro" id="IPR039420">
    <property type="entry name" value="WalR-like"/>
</dbReference>
<dbReference type="Pfam" id="PF00072">
    <property type="entry name" value="Response_reg"/>
    <property type="match status" value="1"/>
</dbReference>
<dbReference type="GO" id="GO:0005829">
    <property type="term" value="C:cytosol"/>
    <property type="evidence" value="ECO:0007669"/>
    <property type="project" value="TreeGrafter"/>
</dbReference>
<evidence type="ECO:0000313" key="13">
    <source>
        <dbReference type="Proteomes" id="UP000518300"/>
    </source>
</evidence>
<keyword evidence="13" id="KW-1185">Reference proteome</keyword>
<evidence type="ECO:0000256" key="9">
    <source>
        <dbReference type="PROSITE-ProRule" id="PRU01091"/>
    </source>
</evidence>
<evidence type="ECO:0000256" key="8">
    <source>
        <dbReference type="PROSITE-ProRule" id="PRU00169"/>
    </source>
</evidence>
<dbReference type="PANTHER" id="PTHR48111">
    <property type="entry name" value="REGULATOR OF RPOS"/>
    <property type="match status" value="1"/>
</dbReference>
<dbReference type="GO" id="GO:0032993">
    <property type="term" value="C:protein-DNA complex"/>
    <property type="evidence" value="ECO:0007669"/>
    <property type="project" value="TreeGrafter"/>
</dbReference>
<evidence type="ECO:0000256" key="7">
    <source>
        <dbReference type="ARBA" id="ARBA00023163"/>
    </source>
</evidence>
<evidence type="ECO:0000256" key="2">
    <source>
        <dbReference type="ARBA" id="ARBA00022490"/>
    </source>
</evidence>
<sequence length="224" mass="25212">MGERILLVEDDPQLGAQIVEHLQGAGFEPTWWREGRVLTAEGLPRVSLVVLDLMLPGTYGLDMLKSLRSFSEVPVLILSARNDTLDKVRALKLGADDYMTKPFWPEELIERVRARLRRPTLQKAEAVVEVGALRIDPQAHEVSVQGQPVELTRVEFALLAALARRPREAVTRQWLVEHVLDPEREGTERTLDVHVSRLRRKLGPQHGVETVWGVGYRLVPGDGS</sequence>
<evidence type="ECO:0000256" key="5">
    <source>
        <dbReference type="ARBA" id="ARBA00023015"/>
    </source>
</evidence>
<dbReference type="RefSeq" id="WP_169347965.1">
    <property type="nucleotide sequence ID" value="NZ_JABBJJ010000150.1"/>
</dbReference>
<evidence type="ECO:0000313" key="12">
    <source>
        <dbReference type="EMBL" id="NMO18700.1"/>
    </source>
</evidence>
<feature type="domain" description="Response regulatory" evidence="10">
    <location>
        <begin position="4"/>
        <end position="116"/>
    </location>
</feature>
<dbReference type="GO" id="GO:0006355">
    <property type="term" value="P:regulation of DNA-templated transcription"/>
    <property type="evidence" value="ECO:0007669"/>
    <property type="project" value="InterPro"/>
</dbReference>
<feature type="DNA-binding region" description="OmpR/PhoB-type" evidence="9">
    <location>
        <begin position="125"/>
        <end position="220"/>
    </location>
</feature>
<dbReference type="InterPro" id="IPR016032">
    <property type="entry name" value="Sig_transdc_resp-reg_C-effctor"/>
</dbReference>
<keyword evidence="6 9" id="KW-0238">DNA-binding</keyword>
<evidence type="ECO:0000256" key="3">
    <source>
        <dbReference type="ARBA" id="ARBA00022553"/>
    </source>
</evidence>
<dbReference type="SUPFAM" id="SSF52172">
    <property type="entry name" value="CheY-like"/>
    <property type="match status" value="1"/>
</dbReference>
<dbReference type="PANTHER" id="PTHR48111:SF39">
    <property type="entry name" value="TRANSCRIPTIONAL REGULATORY PROTEIN CPXR"/>
    <property type="match status" value="1"/>
</dbReference>
<evidence type="ECO:0000259" key="11">
    <source>
        <dbReference type="PROSITE" id="PS51755"/>
    </source>
</evidence>
<comment type="caution">
    <text evidence="12">The sequence shown here is derived from an EMBL/GenBank/DDBJ whole genome shotgun (WGS) entry which is preliminary data.</text>
</comment>
<dbReference type="SMART" id="SM00862">
    <property type="entry name" value="Trans_reg_C"/>
    <property type="match status" value="1"/>
</dbReference>
<evidence type="ECO:0000256" key="6">
    <source>
        <dbReference type="ARBA" id="ARBA00023125"/>
    </source>
</evidence>
<evidence type="ECO:0000256" key="4">
    <source>
        <dbReference type="ARBA" id="ARBA00023012"/>
    </source>
</evidence>
<keyword evidence="2" id="KW-0963">Cytoplasm</keyword>
<dbReference type="EMBL" id="JABBJJ010000150">
    <property type="protein sequence ID" value="NMO18700.1"/>
    <property type="molecule type" value="Genomic_DNA"/>
</dbReference>
<protein>
    <submittedName>
        <fullName evidence="12">Response regulator transcription factor</fullName>
    </submittedName>
</protein>
<dbReference type="Gene3D" id="6.10.250.690">
    <property type="match status" value="1"/>
</dbReference>
<evidence type="ECO:0000256" key="1">
    <source>
        <dbReference type="ARBA" id="ARBA00004496"/>
    </source>
</evidence>
<dbReference type="Proteomes" id="UP000518300">
    <property type="component" value="Unassembled WGS sequence"/>
</dbReference>
<proteinExistence type="predicted"/>
<dbReference type="Gene3D" id="1.10.10.10">
    <property type="entry name" value="Winged helix-like DNA-binding domain superfamily/Winged helix DNA-binding domain"/>
    <property type="match status" value="1"/>
</dbReference>
<comment type="subcellular location">
    <subcellularLocation>
        <location evidence="1">Cytoplasm</location>
    </subcellularLocation>
</comment>
<feature type="modified residue" description="4-aspartylphosphate" evidence="8">
    <location>
        <position position="52"/>
    </location>
</feature>
<dbReference type="InterPro" id="IPR001789">
    <property type="entry name" value="Sig_transdc_resp-reg_receiver"/>
</dbReference>
<dbReference type="InterPro" id="IPR011006">
    <property type="entry name" value="CheY-like_superfamily"/>
</dbReference>
<dbReference type="SUPFAM" id="SSF46894">
    <property type="entry name" value="C-terminal effector domain of the bipartite response regulators"/>
    <property type="match status" value="1"/>
</dbReference>
<dbReference type="InterPro" id="IPR036388">
    <property type="entry name" value="WH-like_DNA-bd_sf"/>
</dbReference>
<evidence type="ECO:0000259" key="10">
    <source>
        <dbReference type="PROSITE" id="PS50110"/>
    </source>
</evidence>
<dbReference type="GO" id="GO:0000156">
    <property type="term" value="F:phosphorelay response regulator activity"/>
    <property type="evidence" value="ECO:0007669"/>
    <property type="project" value="TreeGrafter"/>
</dbReference>
<keyword evidence="4" id="KW-0902">Two-component regulatory system</keyword>
<dbReference type="AlphaFoldDB" id="A0A848LM02"/>
<dbReference type="GO" id="GO:0000976">
    <property type="term" value="F:transcription cis-regulatory region binding"/>
    <property type="evidence" value="ECO:0007669"/>
    <property type="project" value="TreeGrafter"/>
</dbReference>